<evidence type="ECO:0000313" key="1">
    <source>
        <dbReference type="EMBL" id="KAJ0084914.1"/>
    </source>
</evidence>
<gene>
    <name evidence="1" type="ORF">Patl1_31037</name>
</gene>
<keyword evidence="2" id="KW-1185">Reference proteome</keyword>
<dbReference type="Proteomes" id="UP001164250">
    <property type="component" value="Chromosome 11"/>
</dbReference>
<sequence length="495" mass="55744">MEENNINITVKFITESIPITASHDSTVQQLKTILLPLTSVLPVDQKLIFKGRILENEKSLRESEINNGAKIMLVGTQVSATEAIEKLFADETASRMEESNINITVKFTTQSIPITISHDSTVQSLKTTLLPLISISPHGQKLIFKGRLLEDDESLRQSGINNGATIMLVGTKGFYPGEGPSSPIASTKKEIEAEKSRTERWKATNIVALAECNLKDIPDEVWPCAPFIRVLDVSHNPIQHVPDRIDCLTRLRKLYLNGNGLPDESVSWQGITSLKRLQVLSLSWNCVETLPSTLGLLTSLQYLDVANNLLTALPIEIGNLTELEVLKVKYNRISSIPSSIGNCTSLIEVDLSSNYLSELPNEFCSLHNLKALNISNNTIKSLPNSLFRMCAQLSTLYLYDTEINYDTLVQSEGWEDFEERRRAERQKEKDFDWTDHKPTMNWVRAMKGMFNSRWVNPLSKETSSLTVQDPIQKDRRLPYRTSVPSQANVRNEKRS</sequence>
<protein>
    <submittedName>
        <fullName evidence="1">Uncharacterized protein</fullName>
    </submittedName>
</protein>
<reference evidence="2" key="1">
    <citation type="journal article" date="2023" name="G3 (Bethesda)">
        <title>Genome assembly and association tests identify interacting loci associated with vigor, precocity, and sex in interspecific pistachio rootstocks.</title>
        <authorList>
            <person name="Palmer W."/>
            <person name="Jacygrad E."/>
            <person name="Sagayaradj S."/>
            <person name="Cavanaugh K."/>
            <person name="Han R."/>
            <person name="Bertier L."/>
            <person name="Beede B."/>
            <person name="Kafkas S."/>
            <person name="Golino D."/>
            <person name="Preece J."/>
            <person name="Michelmore R."/>
        </authorList>
    </citation>
    <scope>NUCLEOTIDE SEQUENCE [LARGE SCALE GENOMIC DNA]</scope>
</reference>
<name>A0ACC1AF70_9ROSI</name>
<comment type="caution">
    <text evidence="1">The sequence shown here is derived from an EMBL/GenBank/DDBJ whole genome shotgun (WGS) entry which is preliminary data.</text>
</comment>
<organism evidence="1 2">
    <name type="scientific">Pistacia atlantica</name>
    <dbReference type="NCBI Taxonomy" id="434234"/>
    <lineage>
        <taxon>Eukaryota</taxon>
        <taxon>Viridiplantae</taxon>
        <taxon>Streptophyta</taxon>
        <taxon>Embryophyta</taxon>
        <taxon>Tracheophyta</taxon>
        <taxon>Spermatophyta</taxon>
        <taxon>Magnoliopsida</taxon>
        <taxon>eudicotyledons</taxon>
        <taxon>Gunneridae</taxon>
        <taxon>Pentapetalae</taxon>
        <taxon>rosids</taxon>
        <taxon>malvids</taxon>
        <taxon>Sapindales</taxon>
        <taxon>Anacardiaceae</taxon>
        <taxon>Pistacia</taxon>
    </lineage>
</organism>
<accession>A0ACC1AF70</accession>
<proteinExistence type="predicted"/>
<dbReference type="EMBL" id="CM047907">
    <property type="protein sequence ID" value="KAJ0084914.1"/>
    <property type="molecule type" value="Genomic_DNA"/>
</dbReference>
<evidence type="ECO:0000313" key="2">
    <source>
        <dbReference type="Proteomes" id="UP001164250"/>
    </source>
</evidence>